<evidence type="ECO:0000313" key="1">
    <source>
        <dbReference type="EMBL" id="RQP26452.1"/>
    </source>
</evidence>
<name>A0A3N7J6M4_9BURK</name>
<dbReference type="OrthoDB" id="9797191at2"/>
<dbReference type="GO" id="GO:0016740">
    <property type="term" value="F:transferase activity"/>
    <property type="evidence" value="ECO:0007669"/>
    <property type="project" value="UniProtKB-KW"/>
</dbReference>
<dbReference type="EMBL" id="QUSW01000001">
    <property type="protein sequence ID" value="RQP26452.1"/>
    <property type="molecule type" value="Genomic_DNA"/>
</dbReference>
<dbReference type="InterPro" id="IPR052913">
    <property type="entry name" value="Glycopeptide_resist_protein"/>
</dbReference>
<gene>
    <name evidence="1" type="ORF">DZC73_05450</name>
</gene>
<keyword evidence="1" id="KW-0808">Transferase</keyword>
<dbReference type="PANTHER" id="PTHR35788">
    <property type="entry name" value="EXPORTED PROTEIN-RELATED"/>
    <property type="match status" value="1"/>
</dbReference>
<evidence type="ECO:0000313" key="2">
    <source>
        <dbReference type="Proteomes" id="UP000267464"/>
    </source>
</evidence>
<dbReference type="Proteomes" id="UP000267464">
    <property type="component" value="Unassembled WGS sequence"/>
</dbReference>
<dbReference type="SUPFAM" id="SSF53756">
    <property type="entry name" value="UDP-Glycosyltransferase/glycogen phosphorylase"/>
    <property type="match status" value="1"/>
</dbReference>
<dbReference type="PANTHER" id="PTHR35788:SF1">
    <property type="entry name" value="EXPORTED PROTEIN"/>
    <property type="match status" value="1"/>
</dbReference>
<comment type="caution">
    <text evidence="1">The sequence shown here is derived from an EMBL/GenBank/DDBJ whole genome shotgun (WGS) entry which is preliminary data.</text>
</comment>
<dbReference type="AlphaFoldDB" id="A0A3N7J6M4"/>
<dbReference type="Pfam" id="PF13692">
    <property type="entry name" value="Glyco_trans_1_4"/>
    <property type="match status" value="1"/>
</dbReference>
<dbReference type="InterPro" id="IPR007391">
    <property type="entry name" value="Vancomycin_resist_VanW"/>
</dbReference>
<accession>A0A3N7J6M4</accession>
<dbReference type="Gene3D" id="3.40.50.2000">
    <property type="entry name" value="Glycogen Phosphorylase B"/>
    <property type="match status" value="1"/>
</dbReference>
<keyword evidence="2" id="KW-1185">Reference proteome</keyword>
<reference evidence="1 2" key="2">
    <citation type="submission" date="2018-12" db="EMBL/GenBank/DDBJ databases">
        <title>Rhizobacter gummiphilus sp. nov., a rubber-degrading bacterium isolated from the soil of a botanical garden in Japan.</title>
        <authorList>
            <person name="Shunsuke S.S."/>
        </authorList>
    </citation>
    <scope>NUCLEOTIDE SEQUENCE [LARGE SCALE GENOMIC DNA]</scope>
    <source>
        <strain evidence="1 2">S-16</strain>
    </source>
</reference>
<dbReference type="Pfam" id="PF04294">
    <property type="entry name" value="VanW"/>
    <property type="match status" value="1"/>
</dbReference>
<sequence length="596" mass="65730">MSSPATSAWRLPTRSQAVSIWLRSRGLMLVRAWHDWVQAPVRRWPAPGDDLELPVVSEWRSALWDTQAPASEWSLVAGKVQNLRIAAQALNGAAVPAGETFSFWKQVGRVRRGRGFAVGREVRAGCVIPTLGGGLCQLSNALATCAVQAGFTLVERHGHSAVLDSSRPELVDATLFWNYVDLRIRSDQHWQIEAMLTDTELIVRLRGTAAQRKSTIIPVAPRSPDGEPLRGCLSCDERACFRHRPPEQQLTRGTTALLLDTWTPEFERHLHEHAMQADALVPRAQRFKGLPVPGRASWHFPSPYHVAWWTFLLRAIHSRLAGRDGGKRQATVMNEQRRLAAAYARRLRPQHTHVIVDQALLPHLAMAGVLQGRKVTVLAHSLPMHEIERRLDEASLRWPDEPSLKDFRADPVLAREEELALRRAHEIVCSHRELAACLRRDGIHQVQLIDWAMPDAAPPAWARAAKERPAIVFPCSALARKGQRELAQALRGIDADLLVLGTPSARPDAWPGLHVTHASHATGWLARADVVVMPAHIEHSPRAALRAIAAGVPVIATAACGLESMPGVQTVPAGDADALRAAIIDALHGWPARLQA</sequence>
<organism evidence="1 2">
    <name type="scientific">Piscinibacter terrae</name>
    <dbReference type="NCBI Taxonomy" id="2496871"/>
    <lineage>
        <taxon>Bacteria</taxon>
        <taxon>Pseudomonadati</taxon>
        <taxon>Pseudomonadota</taxon>
        <taxon>Betaproteobacteria</taxon>
        <taxon>Burkholderiales</taxon>
        <taxon>Sphaerotilaceae</taxon>
        <taxon>Piscinibacter</taxon>
    </lineage>
</organism>
<protein>
    <submittedName>
        <fullName evidence="1">Glycosyltransferase</fullName>
    </submittedName>
</protein>
<reference evidence="1 2" key="1">
    <citation type="submission" date="2018-08" db="EMBL/GenBank/DDBJ databases">
        <authorList>
            <person name="Khan S.A."/>
            <person name="Jeon C.O."/>
            <person name="Chun B.H."/>
            <person name="Jeong S.E."/>
        </authorList>
    </citation>
    <scope>NUCLEOTIDE SEQUENCE [LARGE SCALE GENOMIC DNA]</scope>
    <source>
        <strain evidence="1 2">S-16</strain>
    </source>
</reference>
<proteinExistence type="predicted"/>
<dbReference type="RefSeq" id="WP_124539138.1">
    <property type="nucleotide sequence ID" value="NZ_QUSW01000001.1"/>
</dbReference>